<evidence type="ECO:0000256" key="2">
    <source>
        <dbReference type="RuleBase" id="RU000363"/>
    </source>
</evidence>
<dbReference type="Proteomes" id="UP001217089">
    <property type="component" value="Unassembled WGS sequence"/>
</dbReference>
<keyword evidence="1" id="KW-0560">Oxidoreductase</keyword>
<feature type="transmembrane region" description="Helical" evidence="3">
    <location>
        <begin position="35"/>
        <end position="53"/>
    </location>
</feature>
<keyword evidence="3" id="KW-0812">Transmembrane</keyword>
<dbReference type="InterPro" id="IPR036291">
    <property type="entry name" value="NAD(P)-bd_dom_sf"/>
</dbReference>
<dbReference type="Gene3D" id="3.40.50.720">
    <property type="entry name" value="NAD(P)-binding Rossmann-like Domain"/>
    <property type="match status" value="1"/>
</dbReference>
<keyword evidence="5" id="KW-1185">Reference proteome</keyword>
<protein>
    <recommendedName>
        <fullName evidence="6">Estradiol 17-beta-dehydrogenase 2</fullName>
    </recommendedName>
</protein>
<dbReference type="PRINTS" id="PR00081">
    <property type="entry name" value="GDHRDH"/>
</dbReference>
<evidence type="ECO:0000256" key="3">
    <source>
        <dbReference type="SAM" id="Phobius"/>
    </source>
</evidence>
<keyword evidence="3" id="KW-1133">Transmembrane helix</keyword>
<keyword evidence="3" id="KW-0472">Membrane</keyword>
<evidence type="ECO:0000313" key="4">
    <source>
        <dbReference type="EMBL" id="KAJ8316429.1"/>
    </source>
</evidence>
<dbReference type="PROSITE" id="PS00061">
    <property type="entry name" value="ADH_SHORT"/>
    <property type="match status" value="1"/>
</dbReference>
<comment type="similarity">
    <text evidence="2">Belongs to the short-chain dehydrogenases/reductases (SDR) family.</text>
</comment>
<accession>A0ABQ9FGL0</accession>
<dbReference type="Pfam" id="PF00106">
    <property type="entry name" value="adh_short"/>
    <property type="match status" value="1"/>
</dbReference>
<dbReference type="PANTHER" id="PTHR43313">
    <property type="entry name" value="SHORT-CHAIN DEHYDROGENASE/REDUCTASE FAMILY 9C"/>
    <property type="match status" value="1"/>
</dbReference>
<dbReference type="PANTHER" id="PTHR43313:SF50">
    <property type="entry name" value="GH26015P"/>
    <property type="match status" value="1"/>
</dbReference>
<dbReference type="EMBL" id="JARBDR010000328">
    <property type="protein sequence ID" value="KAJ8316429.1"/>
    <property type="molecule type" value="Genomic_DNA"/>
</dbReference>
<dbReference type="InterPro" id="IPR020904">
    <property type="entry name" value="Sc_DH/Rdtase_CS"/>
</dbReference>
<dbReference type="SUPFAM" id="SSF51735">
    <property type="entry name" value="NAD(P)-binding Rossmann-fold domains"/>
    <property type="match status" value="1"/>
</dbReference>
<evidence type="ECO:0008006" key="6">
    <source>
        <dbReference type="Google" id="ProtNLM"/>
    </source>
</evidence>
<feature type="transmembrane region" description="Helical" evidence="3">
    <location>
        <begin position="86"/>
        <end position="104"/>
    </location>
</feature>
<name>A0ABQ9FGL0_TEGGR</name>
<reference evidence="4 5" key="1">
    <citation type="submission" date="2022-12" db="EMBL/GenBank/DDBJ databases">
        <title>Chromosome-level genome of Tegillarca granosa.</title>
        <authorList>
            <person name="Kim J."/>
        </authorList>
    </citation>
    <scope>NUCLEOTIDE SEQUENCE [LARGE SCALE GENOMIC DNA]</scope>
    <source>
        <strain evidence="4">Teg-2019</strain>
        <tissue evidence="4">Adductor muscle</tissue>
    </source>
</reference>
<organism evidence="4 5">
    <name type="scientific">Tegillarca granosa</name>
    <name type="common">Malaysian cockle</name>
    <name type="synonym">Anadara granosa</name>
    <dbReference type="NCBI Taxonomy" id="220873"/>
    <lineage>
        <taxon>Eukaryota</taxon>
        <taxon>Metazoa</taxon>
        <taxon>Spiralia</taxon>
        <taxon>Lophotrochozoa</taxon>
        <taxon>Mollusca</taxon>
        <taxon>Bivalvia</taxon>
        <taxon>Autobranchia</taxon>
        <taxon>Pteriomorphia</taxon>
        <taxon>Arcoida</taxon>
        <taxon>Arcoidea</taxon>
        <taxon>Arcidae</taxon>
        <taxon>Tegillarca</taxon>
    </lineage>
</organism>
<evidence type="ECO:0000313" key="5">
    <source>
        <dbReference type="Proteomes" id="UP001217089"/>
    </source>
</evidence>
<proteinExistence type="inferred from homology"/>
<evidence type="ECO:0000256" key="1">
    <source>
        <dbReference type="ARBA" id="ARBA00023002"/>
    </source>
</evidence>
<gene>
    <name evidence="4" type="ORF">KUTeg_006443</name>
</gene>
<comment type="caution">
    <text evidence="4">The sequence shown here is derived from an EMBL/GenBank/DDBJ whole genome shotgun (WGS) entry which is preliminary data.</text>
</comment>
<dbReference type="PRINTS" id="PR00080">
    <property type="entry name" value="SDRFAMILY"/>
</dbReference>
<sequence length="345" mass="38350">MADSLNNLFYLTRHISGETVMPTLKSINDHKQTDLYSFILNSILFAYITYALIKWINNKVKMGKRSLIIMAVLGLLTQALKQMEYGIMGAMILAVLAFVCTRVLPAPQLSVQNKAILITGCDSGIGHNLAKYLDSLGFQVFAGCLFKDGPGEQQLREACSNRLVTLQLDVSNTQQVEDAAKTVAIHLNEKKLWGIVNNAGICFIGNVEMMTTEDMQKIMAVNFFGPVNVCKAFLPLLRQGSGRLINIASNTGLAPVPLMGIYCASKSAISTMSEVWRYELKMWGIKVSTIVPSGYKTGILAYDKSSTAERWWKSASDVVRKDYGRDCFEITFKQKSIYTNKQVIH</sequence>
<dbReference type="InterPro" id="IPR002347">
    <property type="entry name" value="SDR_fam"/>
</dbReference>